<dbReference type="EMBL" id="BMVF01000004">
    <property type="protein sequence ID" value="GHD87168.1"/>
    <property type="molecule type" value="Genomic_DNA"/>
</dbReference>
<gene>
    <name evidence="1" type="ORF">GCM10010508_18230</name>
</gene>
<dbReference type="AlphaFoldDB" id="A0A918Y0T4"/>
<accession>A0A918Y0T4</accession>
<evidence type="ECO:0000313" key="1">
    <source>
        <dbReference type="EMBL" id="GHD87168.1"/>
    </source>
</evidence>
<keyword evidence="2" id="KW-1185">Reference proteome</keyword>
<evidence type="ECO:0000313" key="2">
    <source>
        <dbReference type="Proteomes" id="UP000608955"/>
    </source>
</evidence>
<reference evidence="1" key="2">
    <citation type="submission" date="2020-09" db="EMBL/GenBank/DDBJ databases">
        <authorList>
            <person name="Sun Q."/>
            <person name="Ohkuma M."/>
        </authorList>
    </citation>
    <scope>NUCLEOTIDE SEQUENCE</scope>
    <source>
        <strain evidence="1">JCM 4654</strain>
    </source>
</reference>
<comment type="caution">
    <text evidence="1">The sequence shown here is derived from an EMBL/GenBank/DDBJ whole genome shotgun (WGS) entry which is preliminary data.</text>
</comment>
<dbReference type="SUPFAM" id="SSF55874">
    <property type="entry name" value="ATPase domain of HSP90 chaperone/DNA topoisomerase II/histidine kinase"/>
    <property type="match status" value="1"/>
</dbReference>
<dbReference type="Proteomes" id="UP000608955">
    <property type="component" value="Unassembled WGS sequence"/>
</dbReference>
<name>A0A918Y0T4_9ACTN</name>
<proteinExistence type="predicted"/>
<protein>
    <submittedName>
        <fullName evidence="1">Uncharacterized protein</fullName>
    </submittedName>
</protein>
<organism evidence="1 2">
    <name type="scientific">Streptomyces naganishii JCM 4654</name>
    <dbReference type="NCBI Taxonomy" id="1306179"/>
    <lineage>
        <taxon>Bacteria</taxon>
        <taxon>Bacillati</taxon>
        <taxon>Actinomycetota</taxon>
        <taxon>Actinomycetes</taxon>
        <taxon>Kitasatosporales</taxon>
        <taxon>Streptomycetaceae</taxon>
        <taxon>Streptomyces</taxon>
    </lineage>
</organism>
<dbReference type="InterPro" id="IPR036890">
    <property type="entry name" value="HATPase_C_sf"/>
</dbReference>
<sequence>MEGGRPVLFDRGRCGTGDGTGIGLALAYEPALSPGGRLSVSSRAPATFTPLVPVREAGCEARAPAGGRARL</sequence>
<reference evidence="1" key="1">
    <citation type="journal article" date="2014" name="Int. J. Syst. Evol. Microbiol.">
        <title>Complete genome sequence of Corynebacterium casei LMG S-19264T (=DSM 44701T), isolated from a smear-ripened cheese.</title>
        <authorList>
            <consortium name="US DOE Joint Genome Institute (JGI-PGF)"/>
            <person name="Walter F."/>
            <person name="Albersmeier A."/>
            <person name="Kalinowski J."/>
            <person name="Ruckert C."/>
        </authorList>
    </citation>
    <scope>NUCLEOTIDE SEQUENCE</scope>
    <source>
        <strain evidence="1">JCM 4654</strain>
    </source>
</reference>